<keyword evidence="3" id="KW-1185">Reference proteome</keyword>
<sequence>MQYSDRKNYDNALEYFQQANKKDFELKDINDISGQKNLVLSEFQQLNIMKSYLPDYNLKASDFSCSFLLVNAFNIVQQKMRNLKQLFEQREDGLYGVWLWKQGEQYLIIVDDQIPCKLCGNNSQLATVISKYEWPIIMEKAIGKILGQEYNSLNLIQNDSIEYYIQMITGSEIQEQEIQSIEELQKKVRDQQQIYYVKYTQDSKTIASVIAINNQQENQKLVKLIAPNQQSVFLKGRQKHESSCYLTWDEFKQHFQTVYVLIWKDEYRVTPVTLKNPNERKSDFIEHTYCYKFIIDDNANYQITLWQNNLIINQGKIQIKDEKQKNQFGLIRMLLFQELNQNQYKFIDGICDFQSNISINTILDKGNYCILCQGYFNNFQNYTEEQQLEQFKLNLTIKGLQVPQNIDPDNLDKQKQIKLIRSLIKQVSQKENTRSFNIIGQPQIQVTTKQIYGFLYFYYENRGTIDIREKIEFIQLGHLINYESLKKQNKELIDIKQNNFKIILYTLDPKIILQQDTINFEYKYKHILIKENEQQEEFDQITQNLELEEFNQIIQNQNTKKILCDFIDAYINQYQQGITILFKNNQENSVEVDLKFKELKNLSLVQNSIIITNDQSIRFSLEKQSKVKIQFDINESANNYHYKMDLNCSNNLY</sequence>
<dbReference type="AlphaFoldDB" id="A0A8S1WMQ9"/>
<organism evidence="2 3">
    <name type="scientific">Paramecium pentaurelia</name>
    <dbReference type="NCBI Taxonomy" id="43138"/>
    <lineage>
        <taxon>Eukaryota</taxon>
        <taxon>Sar</taxon>
        <taxon>Alveolata</taxon>
        <taxon>Ciliophora</taxon>
        <taxon>Intramacronucleata</taxon>
        <taxon>Oligohymenophorea</taxon>
        <taxon>Peniculida</taxon>
        <taxon>Parameciidae</taxon>
        <taxon>Paramecium</taxon>
    </lineage>
</organism>
<dbReference type="Proteomes" id="UP000689195">
    <property type="component" value="Unassembled WGS sequence"/>
</dbReference>
<accession>A0A8S1WMQ9</accession>
<evidence type="ECO:0000313" key="3">
    <source>
        <dbReference type="Proteomes" id="UP000689195"/>
    </source>
</evidence>
<comment type="caution">
    <text evidence="2">The sequence shown here is derived from an EMBL/GenBank/DDBJ whole genome shotgun (WGS) entry which is preliminary data.</text>
</comment>
<protein>
    <recommendedName>
        <fullName evidence="1">Calpain catalytic domain-containing protein</fullName>
    </recommendedName>
</protein>
<dbReference type="OrthoDB" id="304790at2759"/>
<proteinExistence type="predicted"/>
<dbReference type="Pfam" id="PF00648">
    <property type="entry name" value="Peptidase_C2"/>
    <property type="match status" value="1"/>
</dbReference>
<dbReference type="GO" id="GO:0006508">
    <property type="term" value="P:proteolysis"/>
    <property type="evidence" value="ECO:0007669"/>
    <property type="project" value="InterPro"/>
</dbReference>
<name>A0A8S1WMQ9_9CILI</name>
<dbReference type="InterPro" id="IPR001300">
    <property type="entry name" value="Peptidase_C2_calpain_cat"/>
</dbReference>
<gene>
    <name evidence="2" type="ORF">PPENT_87.1.T0950037</name>
</gene>
<dbReference type="EMBL" id="CAJJDO010000095">
    <property type="protein sequence ID" value="CAD8189911.1"/>
    <property type="molecule type" value="Genomic_DNA"/>
</dbReference>
<evidence type="ECO:0000313" key="2">
    <source>
        <dbReference type="EMBL" id="CAD8189911.1"/>
    </source>
</evidence>
<dbReference type="GO" id="GO:0004198">
    <property type="term" value="F:calcium-dependent cysteine-type endopeptidase activity"/>
    <property type="evidence" value="ECO:0007669"/>
    <property type="project" value="InterPro"/>
</dbReference>
<feature type="domain" description="Calpain catalytic" evidence="1">
    <location>
        <begin position="18"/>
        <end position="220"/>
    </location>
</feature>
<reference evidence="2" key="1">
    <citation type="submission" date="2021-01" db="EMBL/GenBank/DDBJ databases">
        <authorList>
            <consortium name="Genoscope - CEA"/>
            <person name="William W."/>
        </authorList>
    </citation>
    <scope>NUCLEOTIDE SEQUENCE</scope>
</reference>
<evidence type="ECO:0000259" key="1">
    <source>
        <dbReference type="Pfam" id="PF00648"/>
    </source>
</evidence>